<evidence type="ECO:0000313" key="1">
    <source>
        <dbReference type="EMBL" id="WWD84167.1"/>
    </source>
</evidence>
<accession>A0ABZ2EW60</accession>
<sequence length="33" mass="3918">MKLLITKDELERLAKEMPKTTVKEFIEATLIKR</sequence>
<keyword evidence="2" id="KW-1185">Reference proteome</keyword>
<name>A0ABZ2EW60_9FIRM</name>
<evidence type="ECO:0008006" key="3">
    <source>
        <dbReference type="Google" id="ProtNLM"/>
    </source>
</evidence>
<proteinExistence type="predicted"/>
<evidence type="ECO:0000313" key="2">
    <source>
        <dbReference type="Proteomes" id="UP001348492"/>
    </source>
</evidence>
<protein>
    <recommendedName>
        <fullName evidence="3">Toxin-antitoxin system, antitoxin component, ribbon-helix-helix domain protein</fullName>
    </recommendedName>
</protein>
<dbReference type="Proteomes" id="UP001348492">
    <property type="component" value="Chromosome"/>
</dbReference>
<dbReference type="EMBL" id="CP117523">
    <property type="protein sequence ID" value="WWD84167.1"/>
    <property type="molecule type" value="Genomic_DNA"/>
</dbReference>
<organism evidence="1 2">
    <name type="scientific">Terrisporobacter glycolicus ATCC 14880 = DSM 1288</name>
    <dbReference type="NCBI Taxonomy" id="1121315"/>
    <lineage>
        <taxon>Bacteria</taxon>
        <taxon>Bacillati</taxon>
        <taxon>Bacillota</taxon>
        <taxon>Clostridia</taxon>
        <taxon>Peptostreptococcales</taxon>
        <taxon>Peptostreptococcaceae</taxon>
        <taxon>Terrisporobacter</taxon>
    </lineage>
</organism>
<gene>
    <name evidence="1" type="ORF">TEGL_25900</name>
</gene>
<reference evidence="1 2" key="1">
    <citation type="journal article" date="2023" name="PLoS ONE">
        <title>Genome-based metabolic and phylogenomic analysis of three Terrisporobacter species.</title>
        <authorList>
            <person name="Boer T."/>
            <person name="Bengelsdorf F.R."/>
            <person name="Bomeke M."/>
            <person name="Daniel R."/>
            <person name="Poehlein A."/>
        </authorList>
    </citation>
    <scope>NUCLEOTIDE SEQUENCE [LARGE SCALE GENOMIC DNA]</scope>
    <source>
        <strain evidence="1 2">DSM 1288</strain>
    </source>
</reference>